<evidence type="ECO:0000313" key="2">
    <source>
        <dbReference type="EMBL" id="EPB66030.1"/>
    </source>
</evidence>
<feature type="region of interest" description="Disordered" evidence="1">
    <location>
        <begin position="74"/>
        <end position="96"/>
    </location>
</feature>
<feature type="compositionally biased region" description="Basic residues" evidence="1">
    <location>
        <begin position="334"/>
        <end position="345"/>
    </location>
</feature>
<protein>
    <submittedName>
        <fullName evidence="2">Uncharacterized protein</fullName>
    </submittedName>
</protein>
<feature type="compositionally biased region" description="Basic residues" evidence="1">
    <location>
        <begin position="369"/>
        <end position="379"/>
    </location>
</feature>
<sequence>MQPFDQTSNNFYQGYLFSHPAFNAMQFYAIPPSPHPVFPQVSPPHPTRPMFIPPPWLPPSPFLSYAAPQPILHPASSSGSPIPRQAATPLGTNPMATHAYPAAAQELPPQLTPEHPAAPPSPSPNPISGPNPDFSTSSPDVQRQSQPKFKGEAEVRIKGRREILFYRIPDSTMVYSFKVISKKENVKNCFCIGCLKKEEYAGVKAIGTDFLTDPCELRHVCRPTKRRERKMKRIKKKKSQKKRVQSFEEIRRAKSVYREKSMKGKVTEKKHRLRPIPFKEKKPTITMETIMLIKSFETLVTKDECKRIFYLSVLDEEFKRELIGQILQGDEEHRRKRREYRQRKKAEKEAAKLLEQSNGHPVESSSSKVQKKTKKRNIW</sequence>
<accession>A0A0D6L4D2</accession>
<feature type="compositionally biased region" description="Polar residues" evidence="1">
    <location>
        <begin position="133"/>
        <end position="147"/>
    </location>
</feature>
<feature type="region of interest" description="Disordered" evidence="1">
    <location>
        <begin position="109"/>
        <end position="152"/>
    </location>
</feature>
<reference evidence="2 3" key="1">
    <citation type="submission" date="2013-05" db="EMBL/GenBank/DDBJ databases">
        <title>Draft genome of the parasitic nematode Anyclostoma ceylanicum.</title>
        <authorList>
            <person name="Mitreva M."/>
        </authorList>
    </citation>
    <scope>NUCLEOTIDE SEQUENCE [LARGE SCALE GENOMIC DNA]</scope>
</reference>
<evidence type="ECO:0000313" key="3">
    <source>
        <dbReference type="Proteomes" id="UP000054495"/>
    </source>
</evidence>
<keyword evidence="3" id="KW-1185">Reference proteome</keyword>
<dbReference type="AlphaFoldDB" id="A0A0D6L4D2"/>
<gene>
    <name evidence="2" type="ORF">ANCCEY_14883</name>
</gene>
<organism evidence="2 3">
    <name type="scientific">Ancylostoma ceylanicum</name>
    <dbReference type="NCBI Taxonomy" id="53326"/>
    <lineage>
        <taxon>Eukaryota</taxon>
        <taxon>Metazoa</taxon>
        <taxon>Ecdysozoa</taxon>
        <taxon>Nematoda</taxon>
        <taxon>Chromadorea</taxon>
        <taxon>Rhabditida</taxon>
        <taxon>Rhabditina</taxon>
        <taxon>Rhabditomorpha</taxon>
        <taxon>Strongyloidea</taxon>
        <taxon>Ancylostomatidae</taxon>
        <taxon>Ancylostomatinae</taxon>
        <taxon>Ancylostoma</taxon>
    </lineage>
</organism>
<evidence type="ECO:0000256" key="1">
    <source>
        <dbReference type="SAM" id="MobiDB-lite"/>
    </source>
</evidence>
<name>A0A0D6L4D2_9BILA</name>
<feature type="compositionally biased region" description="Pro residues" evidence="1">
    <location>
        <begin position="116"/>
        <end position="129"/>
    </location>
</feature>
<dbReference type="Proteomes" id="UP000054495">
    <property type="component" value="Unassembled WGS sequence"/>
</dbReference>
<dbReference type="EMBL" id="KE126638">
    <property type="protein sequence ID" value="EPB66030.1"/>
    <property type="molecule type" value="Genomic_DNA"/>
</dbReference>
<proteinExistence type="predicted"/>
<feature type="region of interest" description="Disordered" evidence="1">
    <location>
        <begin position="331"/>
        <end position="379"/>
    </location>
</feature>